<feature type="transmembrane region" description="Helical" evidence="1">
    <location>
        <begin position="220"/>
        <end position="241"/>
    </location>
</feature>
<dbReference type="PANTHER" id="PTHR30188:SF13">
    <property type="entry name" value="CONSERVED HYPOTHETICAL INTEGRAL MEMBRANE PROTEIN YRBE3B"/>
    <property type="match status" value="1"/>
</dbReference>
<evidence type="ECO:0000313" key="3">
    <source>
        <dbReference type="EMBL" id="CKR63339.1"/>
    </source>
</evidence>
<dbReference type="AlphaFoldDB" id="A0A0T9CH02"/>
<dbReference type="GO" id="GO:0043190">
    <property type="term" value="C:ATP-binding cassette (ABC) transporter complex"/>
    <property type="evidence" value="ECO:0007669"/>
    <property type="project" value="InterPro"/>
</dbReference>
<gene>
    <name evidence="2" type="primary">mlaE_3</name>
    <name evidence="3" type="synonym">mlaE_1</name>
    <name evidence="4" type="ORF">ERS007679_00961</name>
    <name evidence="2" type="ORF">ERS007681_01868</name>
    <name evidence="3" type="ORF">ERS027646_00261</name>
</gene>
<dbReference type="EMBL" id="CNGE01000023">
    <property type="protein sequence ID" value="CKR63339.1"/>
    <property type="molecule type" value="Genomic_DNA"/>
</dbReference>
<proteinExistence type="predicted"/>
<keyword evidence="1" id="KW-0472">Membrane</keyword>
<accession>A0A0T9CH02</accession>
<evidence type="ECO:0000313" key="5">
    <source>
        <dbReference type="Proteomes" id="UP000045842"/>
    </source>
</evidence>
<evidence type="ECO:0000256" key="1">
    <source>
        <dbReference type="SAM" id="Phobius"/>
    </source>
</evidence>
<name>A0A0T9CH02_MYCTX</name>
<dbReference type="Proteomes" id="UP000045842">
    <property type="component" value="Unassembled WGS sequence"/>
</dbReference>
<dbReference type="InterPro" id="IPR030802">
    <property type="entry name" value="Permease_MalE"/>
</dbReference>
<keyword evidence="1" id="KW-1133">Transmembrane helix</keyword>
<feature type="transmembrane region" description="Helical" evidence="1">
    <location>
        <begin position="262"/>
        <end position="281"/>
    </location>
</feature>
<feature type="transmembrane region" description="Helical" evidence="1">
    <location>
        <begin position="170"/>
        <end position="190"/>
    </location>
</feature>
<dbReference type="Proteomes" id="UP000048289">
    <property type="component" value="Unassembled WGS sequence"/>
</dbReference>
<keyword evidence="1" id="KW-0812">Transmembrane</keyword>
<dbReference type="EMBL" id="CSAD01000090">
    <property type="protein sequence ID" value="COV06997.1"/>
    <property type="molecule type" value="Genomic_DNA"/>
</dbReference>
<evidence type="ECO:0000313" key="2">
    <source>
        <dbReference type="EMBL" id="CFE39488.1"/>
    </source>
</evidence>
<feature type="transmembrane region" description="Helical" evidence="1">
    <location>
        <begin position="60"/>
        <end position="86"/>
    </location>
</feature>
<dbReference type="RefSeq" id="WP_031647044.1">
    <property type="nucleotide sequence ID" value="NZ_CFHZ01000002.1"/>
</dbReference>
<organism evidence="2 6">
    <name type="scientific">Mycobacterium tuberculosis</name>
    <dbReference type="NCBI Taxonomy" id="1773"/>
    <lineage>
        <taxon>Bacteria</taxon>
        <taxon>Bacillati</taxon>
        <taxon>Actinomycetota</taxon>
        <taxon>Actinomycetes</taxon>
        <taxon>Mycobacteriales</taxon>
        <taxon>Mycobacteriaceae</taxon>
        <taxon>Mycobacterium</taxon>
        <taxon>Mycobacterium tuberculosis complex</taxon>
    </lineage>
</organism>
<feature type="transmembrane region" description="Helical" evidence="1">
    <location>
        <begin position="92"/>
        <end position="116"/>
    </location>
</feature>
<reference evidence="5 6" key="1">
    <citation type="submission" date="2015-03" db="EMBL/GenBank/DDBJ databases">
        <authorList>
            <consortium name="Pathogen Informatics"/>
        </authorList>
    </citation>
    <scope>NUCLEOTIDE SEQUENCE [LARGE SCALE GENOMIC DNA]</scope>
    <source>
        <strain evidence="3 7">Bir 172</strain>
        <strain evidence="4 5">G09801536</strain>
        <strain evidence="2 6">G09901357</strain>
    </source>
</reference>
<dbReference type="PANTHER" id="PTHR30188">
    <property type="entry name" value="ABC TRANSPORTER PERMEASE PROTEIN-RELATED"/>
    <property type="match status" value="1"/>
</dbReference>
<dbReference type="Pfam" id="PF02405">
    <property type="entry name" value="MlaE"/>
    <property type="match status" value="1"/>
</dbReference>
<protein>
    <submittedName>
        <fullName evidence="2">Integral membrane protein yrbE1B</fullName>
    </submittedName>
</protein>
<sequence length="289" mass="30327">MSTAAVLRARFPRAVANLRQYGGAAARGLDEAGQLTWFALTSIGQIAHALRYYRKETLRLIAQIGMGTGAMAVVGGTVAIVGFVTLSGSSLVAIQGFASLGNIGVEAFTGFFAALINVRIAGPVVTGVALAATVGAGATAELGAMRISEEIDALEVMGIKSISFLASTRIMAGLVVIIPLYALAMIMSFLSPQITTTVLYGQSNGTYEHYFQTFLRPDDVFWSFLEALIITAIVMVSHCYYGYAAGGCPVGVGEAVGRSMRFSLVSVQVVVLFAALALYGVDPNFNLTV</sequence>
<dbReference type="GO" id="GO:0005548">
    <property type="term" value="F:phospholipid transporter activity"/>
    <property type="evidence" value="ECO:0007669"/>
    <property type="project" value="TreeGrafter"/>
</dbReference>
<dbReference type="EMBL" id="CFOE01000211">
    <property type="protein sequence ID" value="CFE39488.1"/>
    <property type="molecule type" value="Genomic_DNA"/>
</dbReference>
<evidence type="ECO:0000313" key="7">
    <source>
        <dbReference type="Proteomes" id="UP000048948"/>
    </source>
</evidence>
<dbReference type="Proteomes" id="UP000048948">
    <property type="component" value="Unassembled WGS sequence"/>
</dbReference>
<evidence type="ECO:0000313" key="6">
    <source>
        <dbReference type="Proteomes" id="UP000048289"/>
    </source>
</evidence>
<evidence type="ECO:0000313" key="4">
    <source>
        <dbReference type="EMBL" id="COV06997.1"/>
    </source>
</evidence>